<protein>
    <recommendedName>
        <fullName evidence="2">Piwi domain-containing protein</fullName>
    </recommendedName>
</protein>
<dbReference type="SMART" id="SM00950">
    <property type="entry name" value="Piwi"/>
    <property type="match status" value="1"/>
</dbReference>
<dbReference type="InterPro" id="IPR032472">
    <property type="entry name" value="ArgoL2"/>
</dbReference>
<dbReference type="InterPro" id="IPR003165">
    <property type="entry name" value="Piwi"/>
</dbReference>
<dbReference type="Pfam" id="PF02170">
    <property type="entry name" value="PAZ"/>
    <property type="match status" value="1"/>
</dbReference>
<dbReference type="PANTHER" id="PTHR22891">
    <property type="entry name" value="EUKARYOTIC TRANSLATION INITIATION FACTOR 2C"/>
    <property type="match status" value="1"/>
</dbReference>
<feature type="region of interest" description="Disordered" evidence="1">
    <location>
        <begin position="165"/>
        <end position="184"/>
    </location>
</feature>
<dbReference type="Proteomes" id="UP000236546">
    <property type="component" value="Unassembled WGS sequence"/>
</dbReference>
<feature type="compositionally biased region" description="Basic and acidic residues" evidence="1">
    <location>
        <begin position="53"/>
        <end position="73"/>
    </location>
</feature>
<dbReference type="GO" id="GO:0003723">
    <property type="term" value="F:RNA binding"/>
    <property type="evidence" value="ECO:0007669"/>
    <property type="project" value="InterPro"/>
</dbReference>
<dbReference type="Gene3D" id="2.170.260.10">
    <property type="entry name" value="paz domain"/>
    <property type="match status" value="1"/>
</dbReference>
<dbReference type="SUPFAM" id="SSF53098">
    <property type="entry name" value="Ribonuclease H-like"/>
    <property type="match status" value="1"/>
</dbReference>
<comment type="caution">
    <text evidence="3">The sequence shown here is derived from an EMBL/GenBank/DDBJ whole genome shotgun (WGS) entry which is preliminary data.</text>
</comment>
<evidence type="ECO:0000256" key="1">
    <source>
        <dbReference type="SAM" id="MobiDB-lite"/>
    </source>
</evidence>
<dbReference type="InterPro" id="IPR032474">
    <property type="entry name" value="Argonaute_N"/>
</dbReference>
<dbReference type="Pfam" id="PF08699">
    <property type="entry name" value="ArgoL1"/>
    <property type="match status" value="1"/>
</dbReference>
<dbReference type="PROSITE" id="PS50822">
    <property type="entry name" value="PIWI"/>
    <property type="match status" value="1"/>
</dbReference>
<dbReference type="Pfam" id="PF16488">
    <property type="entry name" value="ArgoL2"/>
    <property type="match status" value="1"/>
</dbReference>
<dbReference type="InterPro" id="IPR003100">
    <property type="entry name" value="PAZ_dom"/>
</dbReference>
<gene>
    <name evidence="3" type="ORF">TGAMA5MH_05809</name>
</gene>
<feature type="region of interest" description="Disordered" evidence="1">
    <location>
        <begin position="1"/>
        <end position="123"/>
    </location>
</feature>
<feature type="domain" description="Piwi" evidence="2">
    <location>
        <begin position="743"/>
        <end position="1058"/>
    </location>
</feature>
<evidence type="ECO:0000259" key="2">
    <source>
        <dbReference type="PROSITE" id="PS50822"/>
    </source>
</evidence>
<dbReference type="AlphaFoldDB" id="A0A2K0T9C7"/>
<organism evidence="3 4">
    <name type="scientific">Trichoderma gamsii</name>
    <dbReference type="NCBI Taxonomy" id="398673"/>
    <lineage>
        <taxon>Eukaryota</taxon>
        <taxon>Fungi</taxon>
        <taxon>Dikarya</taxon>
        <taxon>Ascomycota</taxon>
        <taxon>Pezizomycotina</taxon>
        <taxon>Sordariomycetes</taxon>
        <taxon>Hypocreomycetidae</taxon>
        <taxon>Hypocreales</taxon>
        <taxon>Hypocreaceae</taxon>
        <taxon>Trichoderma</taxon>
    </lineage>
</organism>
<dbReference type="CDD" id="cd02846">
    <property type="entry name" value="PAZ_argonaute_like"/>
    <property type="match status" value="1"/>
</dbReference>
<evidence type="ECO:0000313" key="3">
    <source>
        <dbReference type="EMBL" id="PNP42128.1"/>
    </source>
</evidence>
<sequence>MADRGRGNRGGFRGGDRGGGGRGRGGGDRGDYGGGRGRGGGDRGDYGGGRGRGGGDRGRGDYGGRGRGGDRGDYGGGRGLSGGDRGGDRGGYRGSFSGFRGDGRGRGRGGGGFARRDESPGKTMAFDYNGKVHEPDAEITKLENQIVAAQSSSLTALTSQMGKLNVKGKGGKGGKGGNAAPPSDMLTQFPPRPAYGSNGRPVTLWANYFKVNLKLDTFYKYTMNTKKVASASKPESKKGAKAGTGEKEVKGRELLFVVKAVLAKLLEEDKKFVGATEFKDALITLKPITLSANPMTVQVPRSEGSDEMVSYTVEFHGPNEIRVDDMKKYLTSMADGPAGADAISFPRFPEVVDAINIILGHKPRSDHIKTAAVGSSRFFPFGDDKIIKELNQNWRALAAARGYFQSSRLATGRVLLNANVTHGVFRLSGPMTQIFDGLEIRAASKGDNMAMRKLRAFAKFLPKTRVWYNFKTAEGKTVRRGKAIRGLANWSEVAKKGKTMAHPPKFDANWEYGGPKNVQFWIDGDKGGRYVTVYDYYKQKYNLNLKDYPLLDLGTEQKPFTYVPAEMIEIQPGQVIKASLTMDETTAMLDFACRSPYSNALSISTASRQVLELDDPSLENFGVSVDKHLLTVQGRVLNAPTVVYLNNQRKTTDVRPLGGAWNMRSVRVYKPGTKIERWTWVNLSLRPNAPTIGRDVVLAYGKFLVGMGIAINETPLAPPQEVIAYNADLDKIFAWLQNNGIQLFVIILSEKDTSGVYAKIKQLGDCTYGVHTSCVVGRSFGKGSPGYFANVGLKVNLKAGGVNHRLKDEFSILKDGKAMIVGYDVTHPTNLPLKKGASEPPSLVGFVSSIDGDLGQWPALSWEQTSRQEMLSSKLTEAFMLRLDTWSKHNGGRYPDNIIIYRDGVSEGQFSLVLNQELPSIREACRKKYSPQFQPKITLVVSVKRHQTRFYPSSTDEMSKSGNIVNGTIVDRGVTQTRYWDFFLTAHDALQGTARPAHYTVLLDEIFRPKFGTKASDELERLTHELCYLYGRATKAVSICPPAYYADIVCERARAHRPEWFEQKDVDSQTETTGGAPSTVGRQVHVNLRDSMYYI</sequence>
<dbReference type="Pfam" id="PF16486">
    <property type="entry name" value="ArgoN"/>
    <property type="match status" value="1"/>
</dbReference>
<dbReference type="Gene3D" id="3.40.50.2300">
    <property type="match status" value="1"/>
</dbReference>
<reference evidence="3 4" key="1">
    <citation type="submission" date="2017-02" db="EMBL/GenBank/DDBJ databases">
        <title>Genomes of Trichoderma spp. with biocontrol activity.</title>
        <authorList>
            <person name="Gardiner D."/>
            <person name="Kazan K."/>
            <person name="Vos C."/>
            <person name="Harvey P."/>
        </authorList>
    </citation>
    <scope>NUCLEOTIDE SEQUENCE [LARGE SCALE GENOMIC DNA]</scope>
    <source>
        <strain evidence="3 4">A5MH</strain>
    </source>
</reference>
<dbReference type="EMBL" id="MTYH01000051">
    <property type="protein sequence ID" value="PNP42128.1"/>
    <property type="molecule type" value="Genomic_DNA"/>
</dbReference>
<dbReference type="OrthoDB" id="10252740at2759"/>
<dbReference type="InterPro" id="IPR012337">
    <property type="entry name" value="RNaseH-like_sf"/>
</dbReference>
<feature type="compositionally biased region" description="Gly residues" evidence="1">
    <location>
        <begin position="74"/>
        <end position="84"/>
    </location>
</feature>
<evidence type="ECO:0000313" key="4">
    <source>
        <dbReference type="Proteomes" id="UP000236546"/>
    </source>
</evidence>
<accession>A0A2K0T9C7</accession>
<dbReference type="CDD" id="cd04657">
    <property type="entry name" value="Piwi_ago-like"/>
    <property type="match status" value="1"/>
</dbReference>
<dbReference type="InterPro" id="IPR036397">
    <property type="entry name" value="RNaseH_sf"/>
</dbReference>
<dbReference type="InterPro" id="IPR014811">
    <property type="entry name" value="ArgoL1"/>
</dbReference>
<dbReference type="Gene3D" id="3.30.420.10">
    <property type="entry name" value="Ribonuclease H-like superfamily/Ribonuclease H"/>
    <property type="match status" value="1"/>
</dbReference>
<dbReference type="SMART" id="SM01163">
    <property type="entry name" value="DUF1785"/>
    <property type="match status" value="1"/>
</dbReference>
<name>A0A2K0T9C7_9HYPO</name>
<dbReference type="InterPro" id="IPR045246">
    <property type="entry name" value="Piwi_ago-like"/>
</dbReference>
<dbReference type="Pfam" id="PF02171">
    <property type="entry name" value="Piwi"/>
    <property type="match status" value="1"/>
</dbReference>
<dbReference type="SUPFAM" id="SSF101690">
    <property type="entry name" value="PAZ domain"/>
    <property type="match status" value="1"/>
</dbReference>
<proteinExistence type="predicted"/>
<dbReference type="InterPro" id="IPR036085">
    <property type="entry name" value="PAZ_dom_sf"/>
</dbReference>
<feature type="compositionally biased region" description="Gly residues" evidence="1">
    <location>
        <begin position="8"/>
        <end position="24"/>
    </location>
</feature>